<comment type="caution">
    <text evidence="5">The sequence shown here is derived from an EMBL/GenBank/DDBJ whole genome shotgun (WGS) entry which is preliminary data.</text>
</comment>
<keyword evidence="6" id="KW-1185">Reference proteome</keyword>
<gene>
    <name evidence="5" type="ORF">Ahy_A10g050864</name>
</gene>
<dbReference type="STRING" id="3818.A0A445BAQ4"/>
<proteinExistence type="predicted"/>
<dbReference type="Gene3D" id="3.30.1370.10">
    <property type="entry name" value="K Homology domain, type 1"/>
    <property type="match status" value="3"/>
</dbReference>
<protein>
    <recommendedName>
        <fullName evidence="4">K Homology domain-containing protein</fullName>
    </recommendedName>
</protein>
<dbReference type="Proteomes" id="UP000289738">
    <property type="component" value="Chromosome A10"/>
</dbReference>
<evidence type="ECO:0000256" key="1">
    <source>
        <dbReference type="ARBA" id="ARBA00022737"/>
    </source>
</evidence>
<feature type="domain" description="K Homology" evidence="4">
    <location>
        <begin position="503"/>
        <end position="578"/>
    </location>
</feature>
<feature type="compositionally biased region" description="Polar residues" evidence="3">
    <location>
        <begin position="103"/>
        <end position="113"/>
    </location>
</feature>
<sequence length="892" mass="95389">MRRFFFDIICKFSFEIDTECFIPSFLESKLADSFNLASKLLQLAMSLLPLIWKLKRLLNIGSEKKLKETIGVVDNVVIGMLGQRRREMATTITTKRSVPALPDSNSFPPNGSSKRARSSSKTQPPPLSVPQGHVAFRLLCQASRIGGVIGKSGSVIKSLQQSTGTKIRIEDAPAEVQDRLIVVVGEGTISGRVSLSGGEAVEVSKAQEALLKVFDRILEVAAETEGIEVGDRVVCSRLVADAAQVGSVIGKGGKIVDKIRKDTGCRIRAFTDNSAPSTSSSDEVIEIEGNVSSVKKALLAVSRRLQDFPPPDRTKMMGSKPYEVVQDETLVSVPHHETLAAVQRESFTAVPHETFTTAPRETLNDLHVDHLLQRSSLLSSFSSSSNSYATGIHSLSVEDNIGSSLEPKAVQLEVCFRILCSNDRVGGVIGKGGAIVKALQNETGATISIGPLVGECEDRVITVTASENSESKYSPAQKAVVLVYSRSIEAGIEKGLDSGFKGSSVTARLLVPSNQVGCLLGKGGVIVSEMRKATGASIRIIGSDQAPKCSSDNDQVVQISGEFSSVQDALYNATGRLRDNLIISSQNSAGTRSQNSVRADSSLSSARADTSLSSARADTSPYGRLRDTVSLSGQPAFGVSPCLTRHTLSQSIDHHALAHNLDHSLGRHSLSQSLDHHALPYNLDHSMGRHVSQSLDRHALVQNLDHSLSRHSLSQSLDDHAFAQNLDHSLGRHNLSQSIDHHALAQNLDYSLGRHGLSQGNDHHALSWNVDHPSSPGLWAPSTVAGINSRGINDLSWGMTSRKGGLELVSGSKSAIVTSTTVEIVVPDDTIDSVYGENGSNLARLRQISGAKVVIHEPRPGTSDRTIVISGTPDETQAAQSLLQAFILSGSS</sequence>
<feature type="domain" description="K Homology" evidence="4">
    <location>
        <begin position="412"/>
        <end position="488"/>
    </location>
</feature>
<dbReference type="SMART" id="SM00322">
    <property type="entry name" value="KH"/>
    <property type="match status" value="5"/>
</dbReference>
<dbReference type="Gene3D" id="3.30.310.210">
    <property type="match status" value="1"/>
</dbReference>
<dbReference type="GO" id="GO:0003723">
    <property type="term" value="F:RNA binding"/>
    <property type="evidence" value="ECO:0007669"/>
    <property type="project" value="UniProtKB-UniRule"/>
</dbReference>
<accession>A0A445BAQ4</accession>
<name>A0A445BAQ4_ARAHY</name>
<dbReference type="InterPro" id="IPR004088">
    <property type="entry name" value="KH_dom_type_1"/>
</dbReference>
<dbReference type="CDD" id="cd22459">
    <property type="entry name" value="KH-I_PEPPER_rpt1_like"/>
    <property type="match status" value="2"/>
</dbReference>
<feature type="compositionally biased region" description="Polar residues" evidence="3">
    <location>
        <begin position="588"/>
        <end position="597"/>
    </location>
</feature>
<dbReference type="PROSITE" id="PS50084">
    <property type="entry name" value="KH_TYPE_1"/>
    <property type="match status" value="5"/>
</dbReference>
<dbReference type="CDD" id="cd22462">
    <property type="entry name" value="KH-I_HEN4_like_rpt5"/>
    <property type="match status" value="1"/>
</dbReference>
<dbReference type="InterPro" id="IPR036612">
    <property type="entry name" value="KH_dom_type_1_sf"/>
</dbReference>
<keyword evidence="2" id="KW-0694">RNA-binding</keyword>
<organism evidence="5 6">
    <name type="scientific">Arachis hypogaea</name>
    <name type="common">Peanut</name>
    <dbReference type="NCBI Taxonomy" id="3818"/>
    <lineage>
        <taxon>Eukaryota</taxon>
        <taxon>Viridiplantae</taxon>
        <taxon>Streptophyta</taxon>
        <taxon>Embryophyta</taxon>
        <taxon>Tracheophyta</taxon>
        <taxon>Spermatophyta</taxon>
        <taxon>Magnoliopsida</taxon>
        <taxon>eudicotyledons</taxon>
        <taxon>Gunneridae</taxon>
        <taxon>Pentapetalae</taxon>
        <taxon>rosids</taxon>
        <taxon>fabids</taxon>
        <taxon>Fabales</taxon>
        <taxon>Fabaceae</taxon>
        <taxon>Papilionoideae</taxon>
        <taxon>50 kb inversion clade</taxon>
        <taxon>dalbergioids sensu lato</taxon>
        <taxon>Dalbergieae</taxon>
        <taxon>Pterocarpus clade</taxon>
        <taxon>Arachis</taxon>
    </lineage>
</organism>
<evidence type="ECO:0000256" key="3">
    <source>
        <dbReference type="SAM" id="MobiDB-lite"/>
    </source>
</evidence>
<evidence type="ECO:0000313" key="5">
    <source>
        <dbReference type="EMBL" id="RYR35744.1"/>
    </source>
</evidence>
<feature type="region of interest" description="Disordered" evidence="3">
    <location>
        <begin position="92"/>
        <end position="130"/>
    </location>
</feature>
<dbReference type="InterPro" id="IPR004087">
    <property type="entry name" value="KH_dom"/>
</dbReference>
<feature type="compositionally biased region" description="Low complexity" evidence="3">
    <location>
        <begin position="598"/>
        <end position="620"/>
    </location>
</feature>
<dbReference type="Pfam" id="PF00013">
    <property type="entry name" value="KH_1"/>
    <property type="match status" value="5"/>
</dbReference>
<reference evidence="5 6" key="1">
    <citation type="submission" date="2019-01" db="EMBL/GenBank/DDBJ databases">
        <title>Sequencing of cultivated peanut Arachis hypogaea provides insights into genome evolution and oil improvement.</title>
        <authorList>
            <person name="Chen X."/>
        </authorList>
    </citation>
    <scope>NUCLEOTIDE SEQUENCE [LARGE SCALE GENOMIC DNA]</scope>
    <source>
        <strain evidence="6">cv. Fuhuasheng</strain>
        <tissue evidence="5">Leaves</tissue>
    </source>
</reference>
<dbReference type="EMBL" id="SDMP01000010">
    <property type="protein sequence ID" value="RYR35744.1"/>
    <property type="molecule type" value="Genomic_DNA"/>
</dbReference>
<feature type="region of interest" description="Disordered" evidence="3">
    <location>
        <begin position="588"/>
        <end position="622"/>
    </location>
</feature>
<dbReference type="CDD" id="cd22460">
    <property type="entry name" value="KH-I_PEPPER_rpt2_like"/>
    <property type="match status" value="1"/>
</dbReference>
<feature type="domain" description="K Homology" evidence="4">
    <location>
        <begin position="818"/>
        <end position="888"/>
    </location>
</feature>
<keyword evidence="1" id="KW-0677">Repeat</keyword>
<dbReference type="SUPFAM" id="SSF54791">
    <property type="entry name" value="Eukaryotic type KH-domain (KH-domain type I)"/>
    <property type="match status" value="5"/>
</dbReference>
<dbReference type="AlphaFoldDB" id="A0A445BAQ4"/>
<evidence type="ECO:0000256" key="2">
    <source>
        <dbReference type="PROSITE-ProRule" id="PRU00117"/>
    </source>
</evidence>
<feature type="domain" description="K Homology" evidence="4">
    <location>
        <begin position="132"/>
        <end position="222"/>
    </location>
</feature>
<feature type="domain" description="K Homology" evidence="4">
    <location>
        <begin position="232"/>
        <end position="306"/>
    </location>
</feature>
<evidence type="ECO:0000313" key="6">
    <source>
        <dbReference type="Proteomes" id="UP000289738"/>
    </source>
</evidence>
<evidence type="ECO:0000259" key="4">
    <source>
        <dbReference type="SMART" id="SM00322"/>
    </source>
</evidence>
<dbReference type="PANTHER" id="PTHR10288">
    <property type="entry name" value="KH DOMAIN CONTAINING RNA BINDING PROTEIN"/>
    <property type="match status" value="1"/>
</dbReference>